<dbReference type="PANTHER" id="PTHR13031:SF0">
    <property type="entry name" value="RIBONUCLEASE P PROTEIN SUBUNIT P30"/>
    <property type="match status" value="1"/>
</dbReference>
<evidence type="ECO:0000256" key="2">
    <source>
        <dbReference type="ARBA" id="ARBA00007331"/>
    </source>
</evidence>
<dbReference type="InParanoid" id="C5LYB5"/>
<dbReference type="InterPro" id="IPR002738">
    <property type="entry name" value="RNase_P_p30"/>
</dbReference>
<dbReference type="PANTHER" id="PTHR13031">
    <property type="entry name" value="RIBONUCLEASE P SUBUNIT P30"/>
    <property type="match status" value="1"/>
</dbReference>
<keyword evidence="3" id="KW-0819">tRNA processing</keyword>
<dbReference type="SUPFAM" id="SSF89550">
    <property type="entry name" value="PHP domain-like"/>
    <property type="match status" value="1"/>
</dbReference>
<dbReference type="EMBL" id="GG686808">
    <property type="protein sequence ID" value="EEQ98153.1"/>
    <property type="molecule type" value="Genomic_DNA"/>
</dbReference>
<dbReference type="Gene3D" id="3.20.20.140">
    <property type="entry name" value="Metal-dependent hydrolases"/>
    <property type="match status" value="1"/>
</dbReference>
<proteinExistence type="inferred from homology"/>
<dbReference type="OrthoDB" id="17948at2759"/>
<evidence type="ECO:0000313" key="5">
    <source>
        <dbReference type="Proteomes" id="UP000007800"/>
    </source>
</evidence>
<evidence type="ECO:0000256" key="1">
    <source>
        <dbReference type="ARBA" id="ARBA00004123"/>
    </source>
</evidence>
<dbReference type="GO" id="GO:0008033">
    <property type="term" value="P:tRNA processing"/>
    <property type="evidence" value="ECO:0007669"/>
    <property type="project" value="UniProtKB-KW"/>
</dbReference>
<sequence length="190" mass="20920">MVIPVGSEEEYRALKQLSSFGLGGIKDGSSSSSSFIILDRITVNMARSESLCHLERLQDYDIVALRPESDSVIWTLLGDETLRNQVDVISLDLSPNGASAQVTLKRGLVEAIRKAGLFIELDLGEYMRSLGDQRAEILARGAYILRWSGHGDGVILTSGARNIMDVRSPTDFDNWGRACLEEVHIDHVDS</sequence>
<dbReference type="Proteomes" id="UP000007800">
    <property type="component" value="Unassembled WGS sequence"/>
</dbReference>
<comment type="subcellular location">
    <subcellularLocation>
        <location evidence="1">Nucleus</location>
    </subcellularLocation>
</comment>
<evidence type="ECO:0000256" key="3">
    <source>
        <dbReference type="ARBA" id="ARBA00022694"/>
    </source>
</evidence>
<protein>
    <submittedName>
        <fullName evidence="4">Uncharacterized protein</fullName>
    </submittedName>
</protein>
<dbReference type="InterPro" id="IPR016195">
    <property type="entry name" value="Pol/histidinol_Pase-like"/>
</dbReference>
<dbReference type="RefSeq" id="XP_002765436.1">
    <property type="nucleotide sequence ID" value="XM_002765390.1"/>
</dbReference>
<keyword evidence="5" id="KW-1185">Reference proteome</keyword>
<gene>
    <name evidence="4" type="ORF">Pmar_PMAR001968</name>
</gene>
<evidence type="ECO:0000313" key="4">
    <source>
        <dbReference type="EMBL" id="EEQ98153.1"/>
    </source>
</evidence>
<dbReference type="GO" id="GO:0005634">
    <property type="term" value="C:nucleus"/>
    <property type="evidence" value="ECO:0007669"/>
    <property type="project" value="UniProtKB-SubCell"/>
</dbReference>
<dbReference type="GeneID" id="9040596"/>
<accession>C5LYB5</accession>
<comment type="similarity">
    <text evidence="2">Belongs to the eukaryotic/archaeal RNase P protein component 3 family.</text>
</comment>
<reference evidence="4 5" key="1">
    <citation type="submission" date="2008-07" db="EMBL/GenBank/DDBJ databases">
        <authorList>
            <person name="El-Sayed N."/>
            <person name="Caler E."/>
            <person name="Inman J."/>
            <person name="Amedeo P."/>
            <person name="Hass B."/>
            <person name="Wortman J."/>
        </authorList>
    </citation>
    <scope>NUCLEOTIDE SEQUENCE [LARGE SCALE GENOMIC DNA]</scope>
    <source>
        <strain evidence="5">ATCC 50983 / TXsc</strain>
    </source>
</reference>
<dbReference type="AlphaFoldDB" id="C5LYB5"/>
<dbReference type="GO" id="GO:0003723">
    <property type="term" value="F:RNA binding"/>
    <property type="evidence" value="ECO:0007669"/>
    <property type="project" value="TreeGrafter"/>
</dbReference>
<dbReference type="Pfam" id="PF01876">
    <property type="entry name" value="RNase_P_p30"/>
    <property type="match status" value="1"/>
</dbReference>
<name>C5LYB5_PERM5</name>
<organism evidence="5">
    <name type="scientific">Perkinsus marinus (strain ATCC 50983 / TXsc)</name>
    <dbReference type="NCBI Taxonomy" id="423536"/>
    <lineage>
        <taxon>Eukaryota</taxon>
        <taxon>Sar</taxon>
        <taxon>Alveolata</taxon>
        <taxon>Perkinsozoa</taxon>
        <taxon>Perkinsea</taxon>
        <taxon>Perkinsida</taxon>
        <taxon>Perkinsidae</taxon>
        <taxon>Perkinsus</taxon>
    </lineage>
</organism>